<dbReference type="InterPro" id="IPR024726">
    <property type="entry name" value="FhuF_C"/>
</dbReference>
<protein>
    <recommendedName>
        <fullName evidence="1">Ferric siderophore reductase C-terminal domain-containing protein</fullName>
    </recommendedName>
</protein>
<organism evidence="2 3">
    <name type="scientific">Gordonia jinhuaensis</name>
    <dbReference type="NCBI Taxonomy" id="1517702"/>
    <lineage>
        <taxon>Bacteria</taxon>
        <taxon>Bacillati</taxon>
        <taxon>Actinomycetota</taxon>
        <taxon>Actinomycetes</taxon>
        <taxon>Mycobacteriales</taxon>
        <taxon>Gordoniaceae</taxon>
        <taxon>Gordonia</taxon>
    </lineage>
</organism>
<reference evidence="2" key="1">
    <citation type="journal article" date="2014" name="Int. J. Syst. Evol. Microbiol.">
        <title>Complete genome sequence of Corynebacterium casei LMG S-19264T (=DSM 44701T), isolated from a smear-ripened cheese.</title>
        <authorList>
            <consortium name="US DOE Joint Genome Institute (JGI-PGF)"/>
            <person name="Walter F."/>
            <person name="Albersmeier A."/>
            <person name="Kalinowski J."/>
            <person name="Ruckert C."/>
        </authorList>
    </citation>
    <scope>NUCLEOTIDE SEQUENCE</scope>
    <source>
        <strain evidence="2">CGMCC 1.12827</strain>
    </source>
</reference>
<feature type="domain" description="Ferric siderophore reductase C-terminal" evidence="1">
    <location>
        <begin position="213"/>
        <end position="235"/>
    </location>
</feature>
<evidence type="ECO:0000259" key="1">
    <source>
        <dbReference type="Pfam" id="PF11575"/>
    </source>
</evidence>
<name>A0A916WVK2_9ACTN</name>
<sequence>MIAELGMIGPFFDVETHRREERPESSWSPMGELLVAPGLADAEGAGVGCVGADVLGERVRAVHAALSAGAPGEVPMRVAASVAHLGLVARVLAPALGVQLFGAELSFDAADLYWQNRLGGPFPLSVVVQTGCGGADVSGSEFVGQLGEVMCARFSVPGATVSGNVASAINSAAQLVAGARPDLAESARAIADRWLADDRIEGGQLRAGPDFRRRSCCLIYQVTGSREAVCGDCVLG</sequence>
<accession>A0A916WVK2</accession>
<evidence type="ECO:0000313" key="3">
    <source>
        <dbReference type="Proteomes" id="UP000621454"/>
    </source>
</evidence>
<reference evidence="2" key="2">
    <citation type="submission" date="2020-09" db="EMBL/GenBank/DDBJ databases">
        <authorList>
            <person name="Sun Q."/>
            <person name="Zhou Y."/>
        </authorList>
    </citation>
    <scope>NUCLEOTIDE SEQUENCE</scope>
    <source>
        <strain evidence="2">CGMCC 1.12827</strain>
    </source>
</reference>
<gene>
    <name evidence="2" type="ORF">GCM10011489_22760</name>
</gene>
<evidence type="ECO:0000313" key="2">
    <source>
        <dbReference type="EMBL" id="GGB34089.1"/>
    </source>
</evidence>
<dbReference type="AlphaFoldDB" id="A0A916WVK2"/>
<dbReference type="EMBL" id="BMGC01000014">
    <property type="protein sequence ID" value="GGB34089.1"/>
    <property type="molecule type" value="Genomic_DNA"/>
</dbReference>
<comment type="caution">
    <text evidence="2">The sequence shown here is derived from an EMBL/GenBank/DDBJ whole genome shotgun (WGS) entry which is preliminary data.</text>
</comment>
<dbReference type="GO" id="GO:0051537">
    <property type="term" value="F:2 iron, 2 sulfur cluster binding"/>
    <property type="evidence" value="ECO:0007669"/>
    <property type="project" value="InterPro"/>
</dbReference>
<dbReference type="Proteomes" id="UP000621454">
    <property type="component" value="Unassembled WGS sequence"/>
</dbReference>
<dbReference type="Pfam" id="PF11575">
    <property type="entry name" value="FhuF_C"/>
    <property type="match status" value="1"/>
</dbReference>
<proteinExistence type="predicted"/>
<keyword evidence="3" id="KW-1185">Reference proteome</keyword>